<keyword evidence="1" id="KW-0378">Hydrolase</keyword>
<name>A0ABC9G3R1_9POAL</name>
<gene>
    <name evidence="2" type="ORF">URODEC1_LOCUS111632</name>
</gene>
<accession>A0ABC9G3R1</accession>
<evidence type="ECO:0008006" key="4">
    <source>
        <dbReference type="Google" id="ProtNLM"/>
    </source>
</evidence>
<reference evidence="2" key="1">
    <citation type="submission" date="2024-10" db="EMBL/GenBank/DDBJ databases">
        <authorList>
            <person name="Ryan C."/>
        </authorList>
    </citation>
    <scope>NUCLEOTIDE SEQUENCE [LARGE SCALE GENOMIC DNA]</scope>
</reference>
<evidence type="ECO:0000313" key="2">
    <source>
        <dbReference type="EMBL" id="CAL5086507.1"/>
    </source>
</evidence>
<protein>
    <recommendedName>
        <fullName evidence="4">Endonuclease/exonuclease/phosphatase domain-containing protein</fullName>
    </recommendedName>
</protein>
<dbReference type="SUPFAM" id="SSF56219">
    <property type="entry name" value="DNase I-like"/>
    <property type="match status" value="1"/>
</dbReference>
<proteinExistence type="predicted"/>
<dbReference type="GO" id="GO:0016787">
    <property type="term" value="F:hydrolase activity"/>
    <property type="evidence" value="ECO:0007669"/>
    <property type="project" value="UniProtKB-KW"/>
</dbReference>
<dbReference type="PANTHER" id="PTHR15822:SF24">
    <property type="entry name" value="ENDONUCLEASE_EXONUCLEASE_PHOSPHATASE DOMAIN-CONTAINING PROTEIN"/>
    <property type="match status" value="1"/>
</dbReference>
<organism evidence="2 3">
    <name type="scientific">Urochloa decumbens</name>
    <dbReference type="NCBI Taxonomy" id="240449"/>
    <lineage>
        <taxon>Eukaryota</taxon>
        <taxon>Viridiplantae</taxon>
        <taxon>Streptophyta</taxon>
        <taxon>Embryophyta</taxon>
        <taxon>Tracheophyta</taxon>
        <taxon>Spermatophyta</taxon>
        <taxon>Magnoliopsida</taxon>
        <taxon>Liliopsida</taxon>
        <taxon>Poales</taxon>
        <taxon>Poaceae</taxon>
        <taxon>PACMAD clade</taxon>
        <taxon>Panicoideae</taxon>
        <taxon>Panicodae</taxon>
        <taxon>Paniceae</taxon>
        <taxon>Melinidinae</taxon>
        <taxon>Urochloa</taxon>
    </lineage>
</organism>
<dbReference type="Gene3D" id="3.60.10.10">
    <property type="entry name" value="Endonuclease/exonuclease/phosphatase"/>
    <property type="match status" value="2"/>
</dbReference>
<keyword evidence="3" id="KW-1185">Reference proteome</keyword>
<dbReference type="PANTHER" id="PTHR15822">
    <property type="entry name" value="TRAF AND TNF RECEPTOR-ASSOCIATED PROTEIN"/>
    <property type="match status" value="1"/>
</dbReference>
<dbReference type="InterPro" id="IPR051547">
    <property type="entry name" value="TDP2-like"/>
</dbReference>
<dbReference type="InterPro" id="IPR036691">
    <property type="entry name" value="Endo/exonu/phosph_ase_sf"/>
</dbReference>
<dbReference type="AlphaFoldDB" id="A0ABC9G3R1"/>
<evidence type="ECO:0000256" key="1">
    <source>
        <dbReference type="ARBA" id="ARBA00022801"/>
    </source>
</evidence>
<sequence>MANKGEIKFMTYNVWCREDVVLYSRMKAIGRLVQQHQPDVICFQVSKLPLKNFARWRFANSPTGRCYFEADIHPEPEAAGKTPPPIRVATAQLEPPTPPAAMHCMERYVQAEHAVSALGSAENVVFGGDMSWDDNTDLPFPLAAGWVDAWAQIPPPPTLSSNAHYGTTCGGDRIDGVDFRGGSVVGPWKRSDRFVCKLKDYELRSLKVISGDTIKKGPVQSTPPWTGRVITWKWNSGPVSGHYGLVLTIGPVGS</sequence>
<dbReference type="Proteomes" id="UP001497457">
    <property type="component" value="Chromosome 8b"/>
</dbReference>
<evidence type="ECO:0000313" key="3">
    <source>
        <dbReference type="Proteomes" id="UP001497457"/>
    </source>
</evidence>
<dbReference type="EMBL" id="OZ075118">
    <property type="protein sequence ID" value="CAL5086507.1"/>
    <property type="molecule type" value="Genomic_DNA"/>
</dbReference>